<evidence type="ECO:0000256" key="5">
    <source>
        <dbReference type="ARBA" id="ARBA00022741"/>
    </source>
</evidence>
<feature type="domain" description="Kinesin motor" evidence="13">
    <location>
        <begin position="13"/>
        <end position="423"/>
    </location>
</feature>
<dbReference type="InterPro" id="IPR036961">
    <property type="entry name" value="Kinesin_motor_dom_sf"/>
</dbReference>
<dbReference type="Ensembl" id="ENSMMOT00000009980.1">
    <property type="protein sequence ID" value="ENSMMOP00000009808.1"/>
    <property type="gene ID" value="ENSMMOG00000007596.1"/>
</dbReference>
<protein>
    <recommendedName>
        <fullName evidence="13">Kinesin motor domain-containing protein</fullName>
    </recommendedName>
</protein>
<comment type="subcellular location">
    <subcellularLocation>
        <location evidence="1">Cytoplasm</location>
        <location evidence="1">Cytoskeleton</location>
        <location evidence="1">Spindle</location>
    </subcellularLocation>
</comment>
<evidence type="ECO:0000256" key="4">
    <source>
        <dbReference type="ARBA" id="ARBA00022701"/>
    </source>
</evidence>
<proteinExistence type="inferred from homology"/>
<dbReference type="InterPro" id="IPR001752">
    <property type="entry name" value="Kinesin_motor_dom"/>
</dbReference>
<name>A0A3Q3W6D3_MOLML</name>
<evidence type="ECO:0000256" key="9">
    <source>
        <dbReference type="ARBA" id="ARBA00023212"/>
    </source>
</evidence>
<dbReference type="OMA" id="WSLKATY"/>
<evidence type="ECO:0000256" key="1">
    <source>
        <dbReference type="ARBA" id="ARBA00004186"/>
    </source>
</evidence>
<feature type="region of interest" description="Disordered" evidence="12">
    <location>
        <begin position="1397"/>
        <end position="1463"/>
    </location>
</feature>
<keyword evidence="9" id="KW-0206">Cytoskeleton</keyword>
<feature type="region of interest" description="Disordered" evidence="12">
    <location>
        <begin position="1254"/>
        <end position="1288"/>
    </location>
</feature>
<feature type="binding site" evidence="10">
    <location>
        <begin position="110"/>
        <end position="117"/>
    </location>
    <ligand>
        <name>ATP</name>
        <dbReference type="ChEBI" id="CHEBI:30616"/>
    </ligand>
</feature>
<evidence type="ECO:0000256" key="6">
    <source>
        <dbReference type="ARBA" id="ARBA00022840"/>
    </source>
</evidence>
<keyword evidence="7 11" id="KW-0175">Coiled coil</keyword>
<dbReference type="GO" id="GO:0051231">
    <property type="term" value="P:spindle elongation"/>
    <property type="evidence" value="ECO:0007669"/>
    <property type="project" value="TreeGrafter"/>
</dbReference>
<dbReference type="GO" id="GO:0007018">
    <property type="term" value="P:microtubule-based movement"/>
    <property type="evidence" value="ECO:0007669"/>
    <property type="project" value="InterPro"/>
</dbReference>
<dbReference type="PANTHER" id="PTHR47970:SF29">
    <property type="entry name" value="KINESIN FAMILY MEMBER 20B"/>
    <property type="match status" value="1"/>
</dbReference>
<feature type="compositionally biased region" description="Basic residues" evidence="12">
    <location>
        <begin position="1452"/>
        <end position="1463"/>
    </location>
</feature>
<keyword evidence="5 10" id="KW-0547">Nucleotide-binding</keyword>
<dbReference type="STRING" id="94237.ENSMMOP00000009808"/>
<evidence type="ECO:0000256" key="12">
    <source>
        <dbReference type="SAM" id="MobiDB-lite"/>
    </source>
</evidence>
<sequence>MCMQCPSIEEKEHLQVYLRIRPFTTAESNNGELQDCVIIEPPHTVLLKPPSLSLLARLSVEKSLPQAAQRFQFSQVYGPETTQKELFQGTVRDLVKDSLEGGNSLVFTYGVSNAGKTFTFLGPDADAGILPRSLNVIFSSIGEQGFAGMSIKPHRCQEFTRLTGEQQADEALFAVKLRGIFEILLHPSPAESSVLETAVLDKISLNVDTHTKFSVWVSFCEIYNENIHDLLEVVPSGASRRPALRLSQDVKGNTFIKDLRWVQVNSAEEAYKVMKLGKKNQSFSSTRLNQLSSRSHSIFSIRILRIEDIGTPRVQAVSELSLCDLAGSERCTKTQNKGERLKEAGNINTSLLILGKCINALRHNQQAKLLQHVPFRESKLTHYLQGFFCGRGKACMIVNINQCASMYDETLNVLKLSAVAQKVVVLSTRPIPITPQRSISEASFVISEAERKTLQNSRRRSSLIGWENSLEDLQEGEDDEYEEKSLMEDTIYPTESEEDNDENDEKVLISKRMHVGQVALLRQVQLQLKKERAENMLVEARVREEVSREFSKLFSEMQDDFSERLVREREILEERAERRLEIFKNLINKMATAGPSPDSQTTVTHPLYDMNQTANMQAVFDICTLTHEVQTLKQEVQALSQPWEEASELNKNLAEEKEKNEIQHRQKVKLELELAQARDQLAHHQLISEQQLEQVTQKLIGQEAASKHQSEELRLKLQEQEEASQRQLEKLQSELEDQEQAFKEEVGQLRTKLLEHTQALEKQLQELNEKLREQEMVSQQQLKDLTQTLREEKESSGKLLDDLKHKLSEPQQPAELLKAQEELKRVNSELQAEAALLRAKVSDMGEKTEKLIEFQKKLQDKEAQVTSLQKSLQEAQEQRDEDEIQAVQEARHREVERRRELLAVAHEAIAQKDEELKKKAEEISRLKENANQEVERAKRLSLDLRRKEDDASDLREKLADYKKQIEQVQKEISTMREEERVLRQKLSDMEKARKQLQCDLASRDRTIQQLRVEPSSDTKSGQTLQLYQNACKDLEAKERVMEDMRLALIEQEETQSQMDQVLEEKLQLISELSIKQGLVSSRLLLLELFNSPSHDLIVARQEAAQANESLRLCTEKHQAERKKWLEEKLSLINQAKEAEDKRNQDMRRFVEDRERYTRQQSQLESLLSQLSEKEQTMDNWRKERDTLVAALEVQLQKLLSSQAEKDKLIQQLRQNDTQLPQESGDCGVGVAEPQPLCGKKAEILRQKEELQAPAAKQDDVVTQGSASCPSVLDSSEISTENGRTSRFPRPELEISFSPLQPNRMALRRGVLCSWESVCLRVFILHVLVCRQDEVEAQNRRNTRTKLTPKLTPHKEEVTSRRTRKDGTLQKIGEFLQSSPTLLGTKAKKMMSLVSGRSEAEPAASSSSSLSLSLRAKKSKRKLYRPEISSPMDMPSHPMISLEPEEKESNHLNIKRRLRSRMEK</sequence>
<dbReference type="GO" id="GO:0008574">
    <property type="term" value="F:plus-end-directed microtubule motor activity"/>
    <property type="evidence" value="ECO:0007669"/>
    <property type="project" value="TreeGrafter"/>
</dbReference>
<dbReference type="PRINTS" id="PR00380">
    <property type="entry name" value="KINESINHEAVY"/>
</dbReference>
<organism evidence="14 15">
    <name type="scientific">Mola mola</name>
    <name type="common">Ocean sunfish</name>
    <name type="synonym">Tetraodon mola</name>
    <dbReference type="NCBI Taxonomy" id="94237"/>
    <lineage>
        <taxon>Eukaryota</taxon>
        <taxon>Metazoa</taxon>
        <taxon>Chordata</taxon>
        <taxon>Craniata</taxon>
        <taxon>Vertebrata</taxon>
        <taxon>Euteleostomi</taxon>
        <taxon>Actinopterygii</taxon>
        <taxon>Neopterygii</taxon>
        <taxon>Teleostei</taxon>
        <taxon>Neoteleostei</taxon>
        <taxon>Acanthomorphata</taxon>
        <taxon>Eupercaria</taxon>
        <taxon>Tetraodontiformes</taxon>
        <taxon>Molidae</taxon>
        <taxon>Mola</taxon>
    </lineage>
</organism>
<feature type="coiled-coil region" evidence="11">
    <location>
        <begin position="1024"/>
        <end position="1054"/>
    </location>
</feature>
<dbReference type="GO" id="GO:0008017">
    <property type="term" value="F:microtubule binding"/>
    <property type="evidence" value="ECO:0007669"/>
    <property type="project" value="InterPro"/>
</dbReference>
<feature type="compositionally biased region" description="Polar residues" evidence="12">
    <location>
        <begin position="1260"/>
        <end position="1284"/>
    </location>
</feature>
<dbReference type="Proteomes" id="UP000261620">
    <property type="component" value="Unplaced"/>
</dbReference>
<accession>A0A3Q3W6D3</accession>
<evidence type="ECO:0000313" key="15">
    <source>
        <dbReference type="Proteomes" id="UP000261620"/>
    </source>
</evidence>
<evidence type="ECO:0000256" key="2">
    <source>
        <dbReference type="ARBA" id="ARBA00022490"/>
    </source>
</evidence>
<keyword evidence="6 10" id="KW-0067">ATP-binding</keyword>
<feature type="coiled-coil region" evidence="11">
    <location>
        <begin position="816"/>
        <end position="999"/>
    </location>
</feature>
<dbReference type="InterPro" id="IPR019821">
    <property type="entry name" value="Kinesin_motor_CS"/>
</dbReference>
<dbReference type="GO" id="GO:0072686">
    <property type="term" value="C:mitotic spindle"/>
    <property type="evidence" value="ECO:0007669"/>
    <property type="project" value="TreeGrafter"/>
</dbReference>
<dbReference type="PROSITE" id="PS00411">
    <property type="entry name" value="KINESIN_MOTOR_1"/>
    <property type="match status" value="1"/>
</dbReference>
<dbReference type="GO" id="GO:0005524">
    <property type="term" value="F:ATP binding"/>
    <property type="evidence" value="ECO:0007669"/>
    <property type="project" value="UniProtKB-UniRule"/>
</dbReference>
<evidence type="ECO:0000313" key="14">
    <source>
        <dbReference type="Ensembl" id="ENSMMOP00000009808.1"/>
    </source>
</evidence>
<dbReference type="GO" id="GO:0005634">
    <property type="term" value="C:nucleus"/>
    <property type="evidence" value="ECO:0007669"/>
    <property type="project" value="TreeGrafter"/>
</dbReference>
<keyword evidence="3" id="KW-0597">Phosphoprotein</keyword>
<feature type="compositionally biased region" description="Low complexity" evidence="12">
    <location>
        <begin position="1397"/>
        <end position="1413"/>
    </location>
</feature>
<keyword evidence="4" id="KW-0493">Microtubule</keyword>
<reference evidence="14" key="1">
    <citation type="submission" date="2025-08" db="UniProtKB">
        <authorList>
            <consortium name="Ensembl"/>
        </authorList>
    </citation>
    <scope>IDENTIFICATION</scope>
</reference>
<dbReference type="SMART" id="SM00129">
    <property type="entry name" value="KISc"/>
    <property type="match status" value="1"/>
</dbReference>
<evidence type="ECO:0000256" key="7">
    <source>
        <dbReference type="ARBA" id="ARBA00023054"/>
    </source>
</evidence>
<dbReference type="Pfam" id="PF00225">
    <property type="entry name" value="Kinesin"/>
    <property type="match status" value="1"/>
</dbReference>
<feature type="region of interest" description="Disordered" evidence="12">
    <location>
        <begin position="1340"/>
        <end position="1364"/>
    </location>
</feature>
<feature type="compositionally biased region" description="Basic and acidic residues" evidence="12">
    <location>
        <begin position="1352"/>
        <end position="1364"/>
    </location>
</feature>
<dbReference type="InterPro" id="IPR047149">
    <property type="entry name" value="KIF11-like"/>
</dbReference>
<keyword evidence="8 10" id="KW-0505">Motor protein</keyword>
<feature type="coiled-coil region" evidence="11">
    <location>
        <begin position="1121"/>
        <end position="1190"/>
    </location>
</feature>
<evidence type="ECO:0000256" key="11">
    <source>
        <dbReference type="SAM" id="Coils"/>
    </source>
</evidence>
<keyword evidence="15" id="KW-1185">Reference proteome</keyword>
<dbReference type="InterPro" id="IPR027417">
    <property type="entry name" value="P-loop_NTPase"/>
</dbReference>
<comment type="similarity">
    <text evidence="10">Belongs to the TRAFAC class myosin-kinesin ATPase superfamily. Kinesin family.</text>
</comment>
<keyword evidence="2" id="KW-0963">Cytoplasm</keyword>
<evidence type="ECO:0000256" key="10">
    <source>
        <dbReference type="PROSITE-ProRule" id="PRU00283"/>
    </source>
</evidence>
<feature type="coiled-coil region" evidence="11">
    <location>
        <begin position="646"/>
        <end position="788"/>
    </location>
</feature>
<dbReference type="PROSITE" id="PS50067">
    <property type="entry name" value="KINESIN_MOTOR_2"/>
    <property type="match status" value="1"/>
</dbReference>
<evidence type="ECO:0000259" key="13">
    <source>
        <dbReference type="PROSITE" id="PS50067"/>
    </source>
</evidence>
<dbReference type="SUPFAM" id="SSF52540">
    <property type="entry name" value="P-loop containing nucleoside triphosphate hydrolases"/>
    <property type="match status" value="1"/>
</dbReference>
<evidence type="ECO:0000256" key="8">
    <source>
        <dbReference type="ARBA" id="ARBA00023175"/>
    </source>
</evidence>
<reference evidence="14" key="2">
    <citation type="submission" date="2025-09" db="UniProtKB">
        <authorList>
            <consortium name="Ensembl"/>
        </authorList>
    </citation>
    <scope>IDENTIFICATION</scope>
</reference>
<dbReference type="CDD" id="cd21786">
    <property type="entry name" value="RBD_KIF20B"/>
    <property type="match status" value="1"/>
</dbReference>
<evidence type="ECO:0000256" key="3">
    <source>
        <dbReference type="ARBA" id="ARBA00022553"/>
    </source>
</evidence>
<dbReference type="PANTHER" id="PTHR47970">
    <property type="entry name" value="KINESIN-LIKE PROTEIN KIF11"/>
    <property type="match status" value="1"/>
</dbReference>
<dbReference type="GO" id="GO:0005876">
    <property type="term" value="C:spindle microtubule"/>
    <property type="evidence" value="ECO:0007669"/>
    <property type="project" value="TreeGrafter"/>
</dbReference>
<dbReference type="Gene3D" id="3.40.850.10">
    <property type="entry name" value="Kinesin motor domain"/>
    <property type="match status" value="1"/>
</dbReference>
<dbReference type="GO" id="GO:0090307">
    <property type="term" value="P:mitotic spindle assembly"/>
    <property type="evidence" value="ECO:0007669"/>
    <property type="project" value="TreeGrafter"/>
</dbReference>